<feature type="signal peptide" evidence="1">
    <location>
        <begin position="1"/>
        <end position="26"/>
    </location>
</feature>
<evidence type="ECO:0000256" key="1">
    <source>
        <dbReference type="SAM" id="SignalP"/>
    </source>
</evidence>
<accession>A0A1G2K6Q3</accession>
<dbReference type="AlphaFoldDB" id="A0A1G2K6Q3"/>
<evidence type="ECO:0000313" key="2">
    <source>
        <dbReference type="EMBL" id="OGZ94170.1"/>
    </source>
</evidence>
<comment type="caution">
    <text evidence="2">The sequence shown here is derived from an EMBL/GenBank/DDBJ whole genome shotgun (WGS) entry which is preliminary data.</text>
</comment>
<gene>
    <name evidence="2" type="ORF">A2633_02890</name>
</gene>
<dbReference type="Proteomes" id="UP000177152">
    <property type="component" value="Unassembled WGS sequence"/>
</dbReference>
<evidence type="ECO:0000313" key="3">
    <source>
        <dbReference type="Proteomes" id="UP000177152"/>
    </source>
</evidence>
<dbReference type="EMBL" id="MHQC01000041">
    <property type="protein sequence ID" value="OGZ94170.1"/>
    <property type="molecule type" value="Genomic_DNA"/>
</dbReference>
<reference evidence="2 3" key="1">
    <citation type="journal article" date="2016" name="Nat. Commun.">
        <title>Thousands of microbial genomes shed light on interconnected biogeochemical processes in an aquifer system.</title>
        <authorList>
            <person name="Anantharaman K."/>
            <person name="Brown C.T."/>
            <person name="Hug L.A."/>
            <person name="Sharon I."/>
            <person name="Castelle C.J."/>
            <person name="Probst A.J."/>
            <person name="Thomas B.C."/>
            <person name="Singh A."/>
            <person name="Wilkins M.J."/>
            <person name="Karaoz U."/>
            <person name="Brodie E.L."/>
            <person name="Williams K.H."/>
            <person name="Hubbard S.S."/>
            <person name="Banfield J.F."/>
        </authorList>
    </citation>
    <scope>NUCLEOTIDE SEQUENCE [LARGE SCALE GENOMIC DNA]</scope>
</reference>
<proteinExistence type="predicted"/>
<feature type="chain" id="PRO_5009583367" evidence="1">
    <location>
        <begin position="27"/>
        <end position="164"/>
    </location>
</feature>
<name>A0A1G2K6Q3_9BACT</name>
<keyword evidence="1" id="KW-0732">Signal</keyword>
<protein>
    <submittedName>
        <fullName evidence="2">Uncharacterized protein</fullName>
    </submittedName>
</protein>
<organism evidence="2 3">
    <name type="scientific">Candidatus Sungbacteria bacterium RIFCSPHIGHO2_01_FULL_47_32</name>
    <dbReference type="NCBI Taxonomy" id="1802264"/>
    <lineage>
        <taxon>Bacteria</taxon>
        <taxon>Candidatus Sungiibacteriota</taxon>
    </lineage>
</organism>
<sequence>MRVFEIFSSIFLIVLFLVITSAPSFAETRVDKPALPEAYEAWPYTYKAVCYTDTDGIQATVSMFARAGVSLKSTEVIQVFSTTEQYYIHSMFSSAESGFLLATFDYLYQPNNGGWNKFDMLNEDEERTQLILENLNMVITVMCPRVHKEVSAFWTKALRGAVTQ</sequence>